<dbReference type="EMBL" id="LAVV01013667">
    <property type="protein sequence ID" value="KNZ45408.1"/>
    <property type="molecule type" value="Genomic_DNA"/>
</dbReference>
<name>A0A0L6UA46_9BASI</name>
<dbReference type="Proteomes" id="UP000037035">
    <property type="component" value="Unassembled WGS sequence"/>
</dbReference>
<sequence>MPAKFVYLRPRYDVYDAQQLAMEETLQKTQARLDATAGQQNPTPATAPASNPIVFAKPQPFDGTCGATAKAFVGQIDLHAITYPKCFPTDASKVVFSVFFMKDYTATWSQPYLDKVSTRNRWSLMTSSMILNPASSITTAVTVTRWPCGNSARLEPLPPHVSKICIARPSPPRCW</sequence>
<dbReference type="AlphaFoldDB" id="A0A0L6UA46"/>
<dbReference type="VEuPathDB" id="FungiDB:VP01_8156g1"/>
<evidence type="ECO:0008006" key="3">
    <source>
        <dbReference type="Google" id="ProtNLM"/>
    </source>
</evidence>
<evidence type="ECO:0000313" key="2">
    <source>
        <dbReference type="Proteomes" id="UP000037035"/>
    </source>
</evidence>
<evidence type="ECO:0000313" key="1">
    <source>
        <dbReference type="EMBL" id="KNZ45408.1"/>
    </source>
</evidence>
<dbReference type="OrthoDB" id="3263571at2759"/>
<accession>A0A0L6UA46</accession>
<reference evidence="1 2" key="1">
    <citation type="submission" date="2015-08" db="EMBL/GenBank/DDBJ databases">
        <title>Next Generation Sequencing and Analysis of the Genome of Puccinia sorghi L Schw, the Causal Agent of Maize Common Rust.</title>
        <authorList>
            <person name="Rochi L."/>
            <person name="Burguener G."/>
            <person name="Darino M."/>
            <person name="Turjanski A."/>
            <person name="Kreff E."/>
            <person name="Dieguez M.J."/>
            <person name="Sacco F."/>
        </authorList>
    </citation>
    <scope>NUCLEOTIDE SEQUENCE [LARGE SCALE GENOMIC DNA]</scope>
    <source>
        <strain evidence="1 2">RO10H11247</strain>
    </source>
</reference>
<keyword evidence="2" id="KW-1185">Reference proteome</keyword>
<comment type="caution">
    <text evidence="1">The sequence shown here is derived from an EMBL/GenBank/DDBJ whole genome shotgun (WGS) entry which is preliminary data.</text>
</comment>
<proteinExistence type="predicted"/>
<protein>
    <recommendedName>
        <fullName evidence="3">Retrotransposon gag domain-containing protein</fullName>
    </recommendedName>
</protein>
<gene>
    <name evidence="1" type="ORF">VP01_8156g1</name>
</gene>
<organism evidence="1 2">
    <name type="scientific">Puccinia sorghi</name>
    <dbReference type="NCBI Taxonomy" id="27349"/>
    <lineage>
        <taxon>Eukaryota</taxon>
        <taxon>Fungi</taxon>
        <taxon>Dikarya</taxon>
        <taxon>Basidiomycota</taxon>
        <taxon>Pucciniomycotina</taxon>
        <taxon>Pucciniomycetes</taxon>
        <taxon>Pucciniales</taxon>
        <taxon>Pucciniaceae</taxon>
        <taxon>Puccinia</taxon>
    </lineage>
</organism>